<protein>
    <submittedName>
        <fullName evidence="1">Uncharacterized protein</fullName>
    </submittedName>
</protein>
<sequence>MPEFELTITGGGEAGSGFIASTPKGKASVYCIAALSAEFREIGALEKLLSSTMNHLQGRSLDGYTGKAFAFEVENQLTQMLPTLSAAISSAQEQNTKHATRRIQMLTFNMEAQPNQFMRAELRSWFMSHDMPNRIRLLNSADYALAVSVLEGGNVLAGIDDQLWNHFLDHAAALIFIKKVALDNGFRLKPTEENLTALGTDHRAVMDAANEAVKRYHAETELLKLAEVYLQSVVRALMLITNKSFDEIVF</sequence>
<name>A0A159Z490_9RHOB</name>
<keyword evidence="2" id="KW-1185">Reference proteome</keyword>
<evidence type="ECO:0000313" key="1">
    <source>
        <dbReference type="EMBL" id="AMY69060.1"/>
    </source>
</evidence>
<dbReference type="AlphaFoldDB" id="A0A159Z490"/>
<dbReference type="EMBL" id="CP012661">
    <property type="protein sequence ID" value="AMY69060.1"/>
    <property type="molecule type" value="Genomic_DNA"/>
</dbReference>
<dbReference type="RefSeq" id="WP_166507074.1">
    <property type="nucleotide sequence ID" value="NZ_CP012661.1"/>
</dbReference>
<dbReference type="KEGG" id="daa:AKL17_1809"/>
<reference evidence="1 2" key="1">
    <citation type="submission" date="2015-09" db="EMBL/GenBank/DDBJ databases">
        <title>Complete genome sequence of Defluviimonas alba cai42t isolated from an oilfield in Xinjiang.</title>
        <authorList>
            <person name="Geng S."/>
            <person name="Pan X."/>
            <person name="Wu X."/>
        </authorList>
    </citation>
    <scope>NUCLEOTIDE SEQUENCE [LARGE SCALE GENOMIC DNA]</scope>
    <source>
        <strain evidence="2">cai42</strain>
    </source>
</reference>
<organism evidence="1 2">
    <name type="scientific">Frigidibacter mobilis</name>
    <dbReference type="NCBI Taxonomy" id="1335048"/>
    <lineage>
        <taxon>Bacteria</taxon>
        <taxon>Pseudomonadati</taxon>
        <taxon>Pseudomonadota</taxon>
        <taxon>Alphaproteobacteria</taxon>
        <taxon>Rhodobacterales</taxon>
        <taxon>Paracoccaceae</taxon>
        <taxon>Frigidibacter</taxon>
    </lineage>
</organism>
<accession>A0A159Z490</accession>
<dbReference type="Proteomes" id="UP000076128">
    <property type="component" value="Chromosome"/>
</dbReference>
<evidence type="ECO:0000313" key="2">
    <source>
        <dbReference type="Proteomes" id="UP000076128"/>
    </source>
</evidence>
<proteinExistence type="predicted"/>
<gene>
    <name evidence="1" type="ORF">AKL17_1809</name>
</gene>